<dbReference type="Proteomes" id="UP000037393">
    <property type="component" value="Unassembled WGS sequence"/>
</dbReference>
<reference evidence="2 3" key="1">
    <citation type="journal article" date="2015" name="Appl. Environ. Microbiol.">
        <title>The Enterobacterium Trabulsiella odontotermitis Presents Novel Adaptations Related to Its Association with Fungus-Growing Termites.</title>
        <authorList>
            <person name="Sapountzis P."/>
            <person name="Gruntjes T."/>
            <person name="Otani S."/>
            <person name="Estevez J."/>
            <person name="da Costa R.R."/>
            <person name="Plunkett G.3rd."/>
            <person name="Perna N.T."/>
            <person name="Poulsen M."/>
        </authorList>
    </citation>
    <scope>NUCLEOTIDE SEQUENCE [LARGE SCALE GENOMIC DNA]</scope>
    <source>
        <strain evidence="2 3">12</strain>
    </source>
</reference>
<evidence type="ECO:0000313" key="3">
    <source>
        <dbReference type="Proteomes" id="UP000037393"/>
    </source>
</evidence>
<feature type="domain" description="PhnB-like" evidence="1">
    <location>
        <begin position="3"/>
        <end position="135"/>
    </location>
</feature>
<gene>
    <name evidence="2" type="ORF">GM31_23005</name>
</gene>
<dbReference type="SUPFAM" id="SSF54593">
    <property type="entry name" value="Glyoxalase/Bleomycin resistance protein/Dihydroxybiphenyl dioxygenase"/>
    <property type="match status" value="1"/>
</dbReference>
<sequence length="141" mass="15483">MSLIPYLFFSGNCKDAIEFYQEAIGAVLLSKVTQADSAIHNEAGSESGCAQNRPPDAIMNARLMINGTEFMVSDGGDGAPYSGFSLTLSPENLEEGKRWFDTLSVGGEISMKWQETFWAHGFGMFKDKFGVPWMVSVNKSH</sequence>
<dbReference type="Pfam" id="PF06983">
    <property type="entry name" value="3-dmu-9_3-mt"/>
    <property type="match status" value="1"/>
</dbReference>
<evidence type="ECO:0000313" key="2">
    <source>
        <dbReference type="EMBL" id="KNC92448.1"/>
    </source>
</evidence>
<dbReference type="OrthoDB" id="9795306at2"/>
<dbReference type="CDD" id="cd06588">
    <property type="entry name" value="PhnB_like"/>
    <property type="match status" value="1"/>
</dbReference>
<name>A0A0L0GVH5_9ENTR</name>
<dbReference type="RefSeq" id="WP_049857418.1">
    <property type="nucleotide sequence ID" value="NZ_JNGI01000088.1"/>
</dbReference>
<evidence type="ECO:0000259" key="1">
    <source>
        <dbReference type="Pfam" id="PF06983"/>
    </source>
</evidence>
<dbReference type="PANTHER" id="PTHR33990">
    <property type="entry name" value="PROTEIN YJDN-RELATED"/>
    <property type="match status" value="1"/>
</dbReference>
<dbReference type="NCBIfam" id="NF007537">
    <property type="entry name" value="PRK10148.1"/>
    <property type="match status" value="1"/>
</dbReference>
<dbReference type="AlphaFoldDB" id="A0A0L0GVH5"/>
<dbReference type="InterPro" id="IPR029068">
    <property type="entry name" value="Glyas_Bleomycin-R_OHBP_Dase"/>
</dbReference>
<dbReference type="PATRIC" id="fig|379893.4.peg.4666"/>
<proteinExistence type="predicted"/>
<protein>
    <recommendedName>
        <fullName evidence="1">PhnB-like domain-containing protein</fullName>
    </recommendedName>
</protein>
<keyword evidence="3" id="KW-1185">Reference proteome</keyword>
<dbReference type="PANTHER" id="PTHR33990:SF1">
    <property type="entry name" value="PROTEIN YJDN"/>
    <property type="match status" value="1"/>
</dbReference>
<dbReference type="InterPro" id="IPR028973">
    <property type="entry name" value="PhnB-like"/>
</dbReference>
<accession>A0A0L0GVH5</accession>
<dbReference type="EMBL" id="JNGI01000088">
    <property type="protein sequence ID" value="KNC92448.1"/>
    <property type="molecule type" value="Genomic_DNA"/>
</dbReference>
<organism evidence="2 3">
    <name type="scientific">Trabulsiella odontotermitis</name>
    <dbReference type="NCBI Taxonomy" id="379893"/>
    <lineage>
        <taxon>Bacteria</taxon>
        <taxon>Pseudomonadati</taxon>
        <taxon>Pseudomonadota</taxon>
        <taxon>Gammaproteobacteria</taxon>
        <taxon>Enterobacterales</taxon>
        <taxon>Enterobacteriaceae</taxon>
        <taxon>Trabulsiella</taxon>
    </lineage>
</organism>
<dbReference type="Gene3D" id="3.10.180.10">
    <property type="entry name" value="2,3-Dihydroxybiphenyl 1,2-Dioxygenase, domain 1"/>
    <property type="match status" value="1"/>
</dbReference>
<comment type="caution">
    <text evidence="2">The sequence shown here is derived from an EMBL/GenBank/DDBJ whole genome shotgun (WGS) entry which is preliminary data.</text>
</comment>